<dbReference type="EMBL" id="AOLO01000005">
    <property type="protein sequence ID" value="EMA03553.1"/>
    <property type="molecule type" value="Genomic_DNA"/>
</dbReference>
<reference evidence="4 8" key="6">
    <citation type="submission" date="2019-04" db="EMBL/GenBank/DDBJ databases">
        <title>Methylomes of two halophilic Archaea, Haloarcula marismortui and Haloferax mediterranei.</title>
        <authorList>
            <person name="DasSarma S."/>
            <person name="DasSarma P."/>
            <person name="DasSarma S."/>
            <person name="Fomenkov A."/>
            <person name="Vincze T."/>
            <person name="Anton B.P."/>
            <person name="Roberts R.J."/>
        </authorList>
    </citation>
    <scope>NUCLEOTIDE SEQUENCE [LARGE SCALE GENOMIC DNA]</scope>
    <source>
        <strain evidence="4">ATCC 33500</strain>
        <strain evidence="8">ATCC 33500 / DSM 1411 / JCM 8866 / NBRC 14739 / NCIMB 2177 / R-4</strain>
    </source>
</reference>
<dbReference type="PATRIC" id="fig|523841.21.peg.815"/>
<dbReference type="Proteomes" id="UP000027075">
    <property type="component" value="Chromosome"/>
</dbReference>
<evidence type="ECO:0000313" key="6">
    <source>
        <dbReference type="Proteomes" id="UP000011603"/>
    </source>
</evidence>
<reference evidence="1" key="1">
    <citation type="journal article" date="2012" name="Appl. Environ. Microbiol.">
        <title>Identification of the haloarchaeal phasin (PhaP) that functions in polyhydroxyalkanoate accumulation and granule formation in Haloferax mediterranei.</title>
        <authorList>
            <person name="Cai S."/>
            <person name="Cai L."/>
            <person name="Liu H."/>
            <person name="Liu X."/>
            <person name="Han J."/>
            <person name="Zhou J."/>
            <person name="Xiang H."/>
        </authorList>
    </citation>
    <scope>NUCLEOTIDE SEQUENCE</scope>
    <source>
        <strain evidence="1">CGMCC 1.2087</strain>
    </source>
</reference>
<dbReference type="Proteomes" id="UP000006469">
    <property type="component" value="Chromosome"/>
</dbReference>
<proteinExistence type="predicted"/>
<organism evidence="1 5">
    <name type="scientific">Haloferax mediterranei (strain ATCC 33500 / DSM 1411 / JCM 8866 / NBRC 14739 / NCIMB 2177 / R-4)</name>
    <name type="common">Halobacterium mediterranei</name>
    <dbReference type="NCBI Taxonomy" id="523841"/>
    <lineage>
        <taxon>Archaea</taxon>
        <taxon>Methanobacteriati</taxon>
        <taxon>Methanobacteriota</taxon>
        <taxon>Stenosarchaea group</taxon>
        <taxon>Halobacteria</taxon>
        <taxon>Halobacteriales</taxon>
        <taxon>Haloferacaceae</taxon>
        <taxon>Haloferax</taxon>
    </lineage>
</organism>
<reference evidence="1" key="5">
    <citation type="submission" date="2014-05" db="EMBL/GenBank/DDBJ databases">
        <authorList>
            <person name="Wang L."/>
            <person name="Yang H."/>
            <person name="Xiang H."/>
        </authorList>
    </citation>
    <scope>NUCLEOTIDE SEQUENCE</scope>
    <source>
        <strain evidence="1">CGMCC 1.2087</strain>
    </source>
</reference>
<reference evidence="2 7" key="4">
    <citation type="submission" date="2014-04" db="EMBL/GenBank/DDBJ databases">
        <title>Transcriptional profiles of Haloferax mediterranei on the basis of nitrogen availability.</title>
        <authorList>
            <person name="Bautista V."/>
        </authorList>
    </citation>
    <scope>NUCLEOTIDE SEQUENCE [LARGE SCALE GENOMIC DNA]</scope>
    <source>
        <strain evidence="2">ATCC 33500</strain>
        <strain evidence="7">ATCC 33500 / DSM 1411 / JCM 8866 / NBRC 14739 / NCIMB 2177 / R-4</strain>
    </source>
</reference>
<evidence type="ECO:0000313" key="8">
    <source>
        <dbReference type="Proteomes" id="UP000299011"/>
    </source>
</evidence>
<dbReference type="RefSeq" id="WP_004057244.1">
    <property type="nucleotide sequence ID" value="NC_017941.2"/>
</dbReference>
<evidence type="ECO:0000313" key="7">
    <source>
        <dbReference type="Proteomes" id="UP000027075"/>
    </source>
</evidence>
<dbReference type="EMBL" id="CP001868">
    <property type="protein sequence ID" value="AFK19007.1"/>
    <property type="molecule type" value="Genomic_DNA"/>
</dbReference>
<evidence type="ECO:0000313" key="1">
    <source>
        <dbReference type="EMBL" id="AFK19007.1"/>
    </source>
</evidence>
<evidence type="ECO:0000313" key="2">
    <source>
        <dbReference type="EMBL" id="AHZ21637.1"/>
    </source>
</evidence>
<dbReference type="HOGENOM" id="CLU_527482_0_0_2"/>
<dbReference type="Proteomes" id="UP000299011">
    <property type="component" value="Chromosome"/>
</dbReference>
<gene>
    <name evidence="1" type="ordered locus">HFX_1295</name>
    <name evidence="2" type="ORF">BM92_02725</name>
    <name evidence="3" type="ORF">C439_04040</name>
    <name evidence="4" type="ORF">E6P09_09480</name>
</gene>
<dbReference type="EMBL" id="CP007551">
    <property type="protein sequence ID" value="AHZ21637.1"/>
    <property type="molecule type" value="Genomic_DNA"/>
</dbReference>
<dbReference type="GeneID" id="40156647"/>
<dbReference type="KEGG" id="hme:HFX_1295"/>
<protein>
    <submittedName>
        <fullName evidence="1">Uncharacterized protein</fullName>
    </submittedName>
</protein>
<evidence type="ECO:0000313" key="3">
    <source>
        <dbReference type="EMBL" id="EMA03553.1"/>
    </source>
</evidence>
<evidence type="ECO:0000313" key="5">
    <source>
        <dbReference type="Proteomes" id="UP000006469"/>
    </source>
</evidence>
<dbReference type="Proteomes" id="UP000011603">
    <property type="component" value="Unassembled WGS sequence"/>
</dbReference>
<keyword evidence="6" id="KW-1185">Reference proteome</keyword>
<dbReference type="EMBL" id="CP039139">
    <property type="protein sequence ID" value="QCQ75485.1"/>
    <property type="molecule type" value="Genomic_DNA"/>
</dbReference>
<dbReference type="AlphaFoldDB" id="I3R447"/>
<reference evidence="3 6" key="3">
    <citation type="journal article" date="2014" name="PLoS Genet.">
        <title>Phylogenetically driven sequencing of extremely halophilic archaea reveals strategies for static and dynamic osmo-response.</title>
        <authorList>
            <person name="Becker E.A."/>
            <person name="Seitzer P.M."/>
            <person name="Tritt A."/>
            <person name="Larsen D."/>
            <person name="Krusor M."/>
            <person name="Yao A.I."/>
            <person name="Wu D."/>
            <person name="Madern D."/>
            <person name="Eisen J.A."/>
            <person name="Darling A.E."/>
            <person name="Facciotti M.T."/>
        </authorList>
    </citation>
    <scope>NUCLEOTIDE SEQUENCE [LARGE SCALE GENOMIC DNA]</scope>
    <source>
        <strain evidence="3">ATCC 33500</strain>
        <strain evidence="6">ATCC 33500 / DSM 1411 / JCM 8866 / NBRC 14739 / NCIMB 2177 / R-4</strain>
    </source>
</reference>
<reference evidence="1 5" key="2">
    <citation type="journal article" date="2012" name="J. Bacteriol.">
        <title>Complete genome sequence of the metabolically versatile halophilic archaeon Haloferax mediterranei, a poly(3-hydroxybutyrate-co-3-hydroxyvalerate) producer.</title>
        <authorList>
            <person name="Han J."/>
            <person name="Zhang F."/>
            <person name="Hou J."/>
            <person name="Liu X."/>
            <person name="Li M."/>
            <person name="Liu H."/>
            <person name="Cai L."/>
            <person name="Zhang B."/>
            <person name="Chen Y."/>
            <person name="Zhou J."/>
            <person name="Hu S."/>
            <person name="Xiang H."/>
        </authorList>
    </citation>
    <scope>NUCLEOTIDE SEQUENCE [LARGE SCALE GENOMIC DNA]</scope>
    <source>
        <strain evidence="5">ATCC 33500 / DSM 1411 / JCM 8866 / NBRC 14739 / NCIMB 2177 / R-4</strain>
        <strain evidence="1">CGMCC 1.2087</strain>
    </source>
</reference>
<dbReference type="OrthoDB" id="223336at2157"/>
<sequence>MAEDNELPVWHVVDLEVDDSLSCSEKLTEVQSIVDSLSYQSLSHVSIIMEDCAATEPELCLETAFLIATKIRAYSGDLRNGLEAVGDADIDTVNKFVINTLDNNPIKDVHPLNSLIPHLYRGNEDDLVEQFETWRIKHEWFWYRAVDQTLVHYVRDAAKPSEEFSGGIRTIRSELKKIADAEGLDPEDNTGGNTLLEKTHDLLDDIYWAEVDEARIKQNIASYPNLEEFLRERDSWLDELTEHNEHALAKYLSHPYSESEADRILQDNDAEVKEQQKAERSLRKIRILDYYDRLIDVIDVGNEPTGELRDRLLDRPQFEKAIAELEVVDALRREFHTVEVEPTIPGTAGDSQVDCKITSTADPIWVEITHPDPTESAAVGDFWTATADPEKSYVRTIVTRKADQIIEAKEAGGLTMLVMKNEASRFEHVEVESYAAGPEMAVLPEDANEPVIVRGESGPELNDDDVTDHLDILVNFETHDVDDASLDGQVYVLNGEDVDQQVARKLASAFSVESPN</sequence>
<dbReference type="PaxDb" id="523841-HFX_1295"/>
<name>I3R447_HALMT</name>
<evidence type="ECO:0000313" key="4">
    <source>
        <dbReference type="EMBL" id="QCQ75485.1"/>
    </source>
</evidence>
<accession>I3R447</accession>